<gene>
    <name evidence="2" type="ORF">CYMTET_12166</name>
</gene>
<evidence type="ECO:0000313" key="3">
    <source>
        <dbReference type="Proteomes" id="UP001190700"/>
    </source>
</evidence>
<dbReference type="InterPro" id="IPR051532">
    <property type="entry name" value="Ester_Hydrolysis_Enzymes"/>
</dbReference>
<evidence type="ECO:0000313" key="2">
    <source>
        <dbReference type="EMBL" id="KAK3279975.1"/>
    </source>
</evidence>
<reference evidence="2 3" key="1">
    <citation type="journal article" date="2015" name="Genome Biol. Evol.">
        <title>Comparative Genomics of a Bacterivorous Green Alga Reveals Evolutionary Causalities and Consequences of Phago-Mixotrophic Mode of Nutrition.</title>
        <authorList>
            <person name="Burns J.A."/>
            <person name="Paasch A."/>
            <person name="Narechania A."/>
            <person name="Kim E."/>
        </authorList>
    </citation>
    <scope>NUCLEOTIDE SEQUENCE [LARGE SCALE GENOMIC DNA]</scope>
    <source>
        <strain evidence="2 3">PLY_AMNH</strain>
    </source>
</reference>
<dbReference type="EMBL" id="LGRX02004590">
    <property type="protein sequence ID" value="KAK3279975.1"/>
    <property type="molecule type" value="Genomic_DNA"/>
</dbReference>
<proteinExistence type="predicted"/>
<dbReference type="InterPro" id="IPR013830">
    <property type="entry name" value="SGNH_hydro"/>
</dbReference>
<sequence>MLRAAFHVTLSVDEAALDFLFAERGGSRAAVKIACVGDSITFGSHSTGGSHTYPGQLQTLLDTAHGLGKFSVTNLGAPGATMLKAADSPYWDRPQFKALSKGKWDIVVIMLGTNDAKDQGSWGPDNWPHDCGGAQNTSLEECSFARDYKAMIDHVQTLGTTAAGPKVFVQVPPPLMQRYSIGANQTVINSVLPKLIPMIANENSVLGPIDVFSGMGGVSDWAIKFPASCRLMSPWGPCKWYCNTQSCDQCHPNNLGYAHLATVVKAGLSL</sequence>
<dbReference type="PANTHER" id="PTHR30383">
    <property type="entry name" value="THIOESTERASE 1/PROTEASE 1/LYSOPHOSPHOLIPASE L1"/>
    <property type="match status" value="1"/>
</dbReference>
<protein>
    <recommendedName>
        <fullName evidence="1">SGNH hydrolase-type esterase domain-containing protein</fullName>
    </recommendedName>
</protein>
<dbReference type="AlphaFoldDB" id="A0AAE0GL50"/>
<dbReference type="Proteomes" id="UP001190700">
    <property type="component" value="Unassembled WGS sequence"/>
</dbReference>
<dbReference type="Pfam" id="PF13472">
    <property type="entry name" value="Lipase_GDSL_2"/>
    <property type="match status" value="1"/>
</dbReference>
<name>A0AAE0GL50_9CHLO</name>
<evidence type="ECO:0000259" key="1">
    <source>
        <dbReference type="Pfam" id="PF13472"/>
    </source>
</evidence>
<dbReference type="SUPFAM" id="SSF52266">
    <property type="entry name" value="SGNH hydrolase"/>
    <property type="match status" value="1"/>
</dbReference>
<keyword evidence="3" id="KW-1185">Reference proteome</keyword>
<organism evidence="2 3">
    <name type="scientific">Cymbomonas tetramitiformis</name>
    <dbReference type="NCBI Taxonomy" id="36881"/>
    <lineage>
        <taxon>Eukaryota</taxon>
        <taxon>Viridiplantae</taxon>
        <taxon>Chlorophyta</taxon>
        <taxon>Pyramimonadophyceae</taxon>
        <taxon>Pyramimonadales</taxon>
        <taxon>Pyramimonadaceae</taxon>
        <taxon>Cymbomonas</taxon>
    </lineage>
</organism>
<feature type="domain" description="SGNH hydrolase-type esterase" evidence="1">
    <location>
        <begin position="35"/>
        <end position="257"/>
    </location>
</feature>
<accession>A0AAE0GL50</accession>
<dbReference type="InterPro" id="IPR036514">
    <property type="entry name" value="SGNH_hydro_sf"/>
</dbReference>
<comment type="caution">
    <text evidence="2">The sequence shown here is derived from an EMBL/GenBank/DDBJ whole genome shotgun (WGS) entry which is preliminary data.</text>
</comment>
<dbReference type="Gene3D" id="3.40.50.1110">
    <property type="entry name" value="SGNH hydrolase"/>
    <property type="match status" value="1"/>
</dbReference>